<keyword evidence="8 12" id="KW-1133">Transmembrane helix</keyword>
<dbReference type="Gene3D" id="3.80.10.10">
    <property type="entry name" value="Ribonuclease Inhibitor"/>
    <property type="match status" value="3"/>
</dbReference>
<keyword evidence="14" id="KW-1185">Reference proteome</keyword>
<sequence length="859" mass="96006">MELTESLFFIFTQSFLKLPLLHLALILITFFFSCAQPLCHNDESIALLQFKDSFVIDKFASYESAAHPKTASWAQEKNHDSCFWDGVKYDEETGHVIALHLNSSCLHGSINSTSSLFQLSQLQVLDLYDNDFNQSQIPSALADLSKLTYLDLEWSGFSGSIPSSIGKLTMLTYLSLSQNKLNGQIPYAFGNLSRLLYLGLAGCSFSDFFPPIVCKPTSATHLYISKNYYLNGQIPSSLQKLTQLNSLDISLNNLSGQIPPWLGNLTQLTSLSLEKNNLQGILPKSFSRLKNLEYLNLVSNHLSGTVDFDMFLGMKNLNRLQLSANKLSVLTTDTNSSTNGTSTMPQFYILGLGSCNLRNFPGFLRYQNNLMFLTLDGNQIHGKVPKWVLNISLKTMAVLQLSGNFLTGFDQPPLAVLPWVRLQIFDIFDNMLEGPLPIPPPSTVNYRVRRNKLSGQVSPAFCNLRSIKYIDFGDNKLSGMLPDCLVNLSDSLLVLNLVNNSFGGSIPEICTDGSQLRMIDLSYNKFEGHLPRSLRSCLMLQTLNLGNNQLGDEFPSWLGTLPDLRILMLRYNQLQGNIEKPISNSVFFPKIRVIDLSYNDFTGKLPSEYFQKWNSMKAFDATNSSYMKANSNITARTSADSDASWTQYYPISIKITIKGVDRVFQKIQDVFVVIDFSSNMLEGEIPDSIGGLQGIRVLNLSNNILSGSRPSTLGNITVFESFDLSQNGLHGEIPLQLKQLTFLSIFNVSRNNLTGPIPQGNQFATFETSSYDGNLGLCGYPLATKCWNSESPKLPPPASEGKGDSEFPFQFDWITILPGYVGGLVVGIVGGNFVFVKKQLWFLKRQMKRRPRRRRGFRT</sequence>
<keyword evidence="5 12" id="KW-0812">Transmembrane</keyword>
<feature type="transmembrane region" description="Helical" evidence="12">
    <location>
        <begin position="813"/>
        <end position="836"/>
    </location>
</feature>
<evidence type="ECO:0000256" key="4">
    <source>
        <dbReference type="ARBA" id="ARBA00022614"/>
    </source>
</evidence>
<dbReference type="SMART" id="SM00369">
    <property type="entry name" value="LRR_TYP"/>
    <property type="match status" value="8"/>
</dbReference>
<keyword evidence="7" id="KW-0677">Repeat</keyword>
<evidence type="ECO:0000256" key="8">
    <source>
        <dbReference type="ARBA" id="ARBA00022989"/>
    </source>
</evidence>
<keyword evidence="6" id="KW-0732">Signal</keyword>
<keyword evidence="10" id="KW-0675">Receptor</keyword>
<dbReference type="Proteomes" id="UP001652623">
    <property type="component" value="Chromosome 9"/>
</dbReference>
<dbReference type="InterPro" id="IPR003591">
    <property type="entry name" value="Leu-rich_rpt_typical-subtyp"/>
</dbReference>
<evidence type="ECO:0000256" key="11">
    <source>
        <dbReference type="ARBA" id="ARBA00023180"/>
    </source>
</evidence>
<dbReference type="InterPro" id="IPR046956">
    <property type="entry name" value="RLP23-like"/>
</dbReference>
<keyword evidence="11" id="KW-0325">Glycoprotein</keyword>
<keyword evidence="9 12" id="KW-0472">Membrane</keyword>
<dbReference type="InterPro" id="IPR013210">
    <property type="entry name" value="LRR_N_plant-typ"/>
</dbReference>
<evidence type="ECO:0000256" key="9">
    <source>
        <dbReference type="ARBA" id="ARBA00023136"/>
    </source>
</evidence>
<evidence type="ECO:0000259" key="13">
    <source>
        <dbReference type="Pfam" id="PF08263"/>
    </source>
</evidence>
<evidence type="ECO:0000256" key="1">
    <source>
        <dbReference type="ARBA" id="ARBA00004251"/>
    </source>
</evidence>
<dbReference type="PANTHER" id="PTHR48061">
    <property type="entry name" value="LEUCINE-RICH REPEAT RECEPTOR PROTEIN KINASE EMS1-LIKE-RELATED"/>
    <property type="match status" value="1"/>
</dbReference>
<dbReference type="PANTHER" id="PTHR48061:SF12">
    <property type="entry name" value="DISEASE RESISTANCE LIKE PROTEIN"/>
    <property type="match status" value="1"/>
</dbReference>
<dbReference type="InterPro" id="IPR032675">
    <property type="entry name" value="LRR_dom_sf"/>
</dbReference>
<evidence type="ECO:0000256" key="10">
    <source>
        <dbReference type="ARBA" id="ARBA00023170"/>
    </source>
</evidence>
<comment type="similarity">
    <text evidence="2">Belongs to the RLP family.</text>
</comment>
<dbReference type="Pfam" id="PF08263">
    <property type="entry name" value="LRRNT_2"/>
    <property type="match status" value="1"/>
</dbReference>
<evidence type="ECO:0000256" key="2">
    <source>
        <dbReference type="ARBA" id="ARBA00009592"/>
    </source>
</evidence>
<keyword evidence="3" id="KW-1003">Cell membrane</keyword>
<evidence type="ECO:0000256" key="12">
    <source>
        <dbReference type="SAM" id="Phobius"/>
    </source>
</evidence>
<dbReference type="Pfam" id="PF13855">
    <property type="entry name" value="LRR_8"/>
    <property type="match status" value="1"/>
</dbReference>
<dbReference type="RefSeq" id="XP_060667243.1">
    <property type="nucleotide sequence ID" value="XM_060811260.1"/>
</dbReference>
<name>A0ABM3ZS14_ZIZJJ</name>
<dbReference type="InterPro" id="IPR001611">
    <property type="entry name" value="Leu-rich_rpt"/>
</dbReference>
<evidence type="ECO:0000313" key="15">
    <source>
        <dbReference type="RefSeq" id="XP_060667243.1"/>
    </source>
</evidence>
<evidence type="ECO:0000313" key="14">
    <source>
        <dbReference type="Proteomes" id="UP001652623"/>
    </source>
</evidence>
<proteinExistence type="inferred from homology"/>
<keyword evidence="4" id="KW-0433">Leucine-rich repeat</keyword>
<feature type="domain" description="Leucine-rich repeat-containing N-terminal plant-type" evidence="13">
    <location>
        <begin position="40"/>
        <end position="87"/>
    </location>
</feature>
<evidence type="ECO:0000256" key="7">
    <source>
        <dbReference type="ARBA" id="ARBA00022737"/>
    </source>
</evidence>
<evidence type="ECO:0000256" key="6">
    <source>
        <dbReference type="ARBA" id="ARBA00022729"/>
    </source>
</evidence>
<comment type="subcellular location">
    <subcellularLocation>
        <location evidence="1">Cell membrane</location>
        <topology evidence="1">Single-pass type I membrane protein</topology>
    </subcellularLocation>
</comment>
<evidence type="ECO:0000256" key="5">
    <source>
        <dbReference type="ARBA" id="ARBA00022692"/>
    </source>
</evidence>
<organism evidence="14 15">
    <name type="scientific">Ziziphus jujuba</name>
    <name type="common">Chinese jujube</name>
    <name type="synonym">Ziziphus sativa</name>
    <dbReference type="NCBI Taxonomy" id="326968"/>
    <lineage>
        <taxon>Eukaryota</taxon>
        <taxon>Viridiplantae</taxon>
        <taxon>Streptophyta</taxon>
        <taxon>Embryophyta</taxon>
        <taxon>Tracheophyta</taxon>
        <taxon>Spermatophyta</taxon>
        <taxon>Magnoliopsida</taxon>
        <taxon>eudicotyledons</taxon>
        <taxon>Gunneridae</taxon>
        <taxon>Pentapetalae</taxon>
        <taxon>rosids</taxon>
        <taxon>fabids</taxon>
        <taxon>Rosales</taxon>
        <taxon>Rhamnaceae</taxon>
        <taxon>Paliureae</taxon>
        <taxon>Ziziphus</taxon>
    </lineage>
</organism>
<dbReference type="SUPFAM" id="SSF52058">
    <property type="entry name" value="L domain-like"/>
    <property type="match status" value="2"/>
</dbReference>
<accession>A0ABM3ZS14</accession>
<gene>
    <name evidence="15" type="primary">LOC125424276</name>
</gene>
<evidence type="ECO:0000256" key="3">
    <source>
        <dbReference type="ARBA" id="ARBA00022475"/>
    </source>
</evidence>
<reference evidence="15" key="1">
    <citation type="submission" date="2025-08" db="UniProtKB">
        <authorList>
            <consortium name="RefSeq"/>
        </authorList>
    </citation>
    <scope>IDENTIFICATION</scope>
    <source>
        <tissue evidence="15">Seedling</tissue>
    </source>
</reference>
<feature type="transmembrane region" description="Helical" evidence="12">
    <location>
        <begin position="7"/>
        <end position="32"/>
    </location>
</feature>
<protein>
    <submittedName>
        <fullName evidence="15">Receptor like protein 27-like</fullName>
    </submittedName>
</protein>
<dbReference type="GeneID" id="125424276"/>
<dbReference type="Pfam" id="PF00560">
    <property type="entry name" value="LRR_1"/>
    <property type="match status" value="5"/>
</dbReference>